<dbReference type="EnsemblMetazoa" id="XM_038197802.1">
    <property type="protein sequence ID" value="XP_038053730.1"/>
    <property type="gene ID" value="LOC119726201"/>
</dbReference>
<comment type="cofactor">
    <cofactor evidence="1">
        <name>a divalent metal cation</name>
        <dbReference type="ChEBI" id="CHEBI:60240"/>
    </cofactor>
</comment>
<name>A0A913ZRF2_PATMI</name>
<organism evidence="9 10">
    <name type="scientific">Patiria miniata</name>
    <name type="common">Bat star</name>
    <name type="synonym">Asterina miniata</name>
    <dbReference type="NCBI Taxonomy" id="46514"/>
    <lineage>
        <taxon>Eukaryota</taxon>
        <taxon>Metazoa</taxon>
        <taxon>Echinodermata</taxon>
        <taxon>Eleutherozoa</taxon>
        <taxon>Asterozoa</taxon>
        <taxon>Asteroidea</taxon>
        <taxon>Valvatacea</taxon>
        <taxon>Valvatida</taxon>
        <taxon>Asterinidae</taxon>
        <taxon>Patiria</taxon>
    </lineage>
</organism>
<proteinExistence type="inferred from homology"/>
<dbReference type="GO" id="GO:0005634">
    <property type="term" value="C:nucleus"/>
    <property type="evidence" value="ECO:0007669"/>
    <property type="project" value="UniProtKB-SubCell"/>
</dbReference>
<feature type="domain" description="DDE Tnp4" evidence="8">
    <location>
        <begin position="109"/>
        <end position="271"/>
    </location>
</feature>
<dbReference type="Proteomes" id="UP000887568">
    <property type="component" value="Unplaced"/>
</dbReference>
<dbReference type="GeneID" id="119726201"/>
<evidence type="ECO:0000256" key="4">
    <source>
        <dbReference type="ARBA" id="ARBA00022722"/>
    </source>
</evidence>
<evidence type="ECO:0000313" key="10">
    <source>
        <dbReference type="Proteomes" id="UP000887568"/>
    </source>
</evidence>
<keyword evidence="7" id="KW-0539">Nucleus</keyword>
<reference evidence="9" key="1">
    <citation type="submission" date="2022-11" db="UniProtKB">
        <authorList>
            <consortium name="EnsemblMetazoa"/>
        </authorList>
    </citation>
    <scope>IDENTIFICATION</scope>
</reference>
<dbReference type="PANTHER" id="PTHR22930">
    <property type="match status" value="1"/>
</dbReference>
<accession>A0A913ZRF2</accession>
<evidence type="ECO:0000256" key="5">
    <source>
        <dbReference type="ARBA" id="ARBA00022723"/>
    </source>
</evidence>
<evidence type="ECO:0000259" key="8">
    <source>
        <dbReference type="Pfam" id="PF13359"/>
    </source>
</evidence>
<evidence type="ECO:0000256" key="6">
    <source>
        <dbReference type="ARBA" id="ARBA00022801"/>
    </source>
</evidence>
<dbReference type="InterPro" id="IPR027806">
    <property type="entry name" value="HARBI1_dom"/>
</dbReference>
<evidence type="ECO:0000256" key="1">
    <source>
        <dbReference type="ARBA" id="ARBA00001968"/>
    </source>
</evidence>
<keyword evidence="10" id="KW-1185">Reference proteome</keyword>
<dbReference type="GO" id="GO:0004518">
    <property type="term" value="F:nuclease activity"/>
    <property type="evidence" value="ECO:0007669"/>
    <property type="project" value="UniProtKB-KW"/>
</dbReference>
<dbReference type="Pfam" id="PF13359">
    <property type="entry name" value="DDE_Tnp_4"/>
    <property type="match status" value="1"/>
</dbReference>
<dbReference type="GO" id="GO:0046872">
    <property type="term" value="F:metal ion binding"/>
    <property type="evidence" value="ECO:0007669"/>
    <property type="project" value="UniProtKB-KW"/>
</dbReference>
<dbReference type="PANTHER" id="PTHR22930:SF85">
    <property type="entry name" value="GH03217P-RELATED"/>
    <property type="match status" value="1"/>
</dbReference>
<evidence type="ECO:0000256" key="2">
    <source>
        <dbReference type="ARBA" id="ARBA00004123"/>
    </source>
</evidence>
<comment type="subcellular location">
    <subcellularLocation>
        <location evidence="2">Nucleus</location>
    </subcellularLocation>
</comment>
<protein>
    <recommendedName>
        <fullName evidence="8">DDE Tnp4 domain-containing protein</fullName>
    </recommendedName>
</protein>
<keyword evidence="6" id="KW-0378">Hydrolase</keyword>
<dbReference type="AlphaFoldDB" id="A0A913ZRF2"/>
<evidence type="ECO:0000313" key="9">
    <source>
        <dbReference type="EnsemblMetazoa" id="XP_038053730.1"/>
    </source>
</evidence>
<comment type="similarity">
    <text evidence="3">Belongs to the HARBI1 family.</text>
</comment>
<dbReference type="OrthoDB" id="2668416at2759"/>
<evidence type="ECO:0000256" key="3">
    <source>
        <dbReference type="ARBA" id="ARBA00006958"/>
    </source>
</evidence>
<evidence type="ECO:0000256" key="7">
    <source>
        <dbReference type="ARBA" id="ARBA00023242"/>
    </source>
</evidence>
<sequence length="323" mass="36519">MRRATFSYLCEQLRPEIEKADTHLRKAIGVRKRIAITLWRLATNVEYRTIAQLFGVGISTVCNIVHQTCQAIVSVLTPKLIRLPKGEALQQIVNGFETRWGFPQCGGAIDGTHLPVLPRGFKTDFYNRKGWFSVVLQGMIDHQYRFMNVNFGFPGSVHDTRVFANSSIFQLGEAGQLFPPTTRMIEGVVVPIVILADSAYPLLPWVMKPYLDNGALTRDMKTFNYRLSRARMVTENTYGRLKGRWRILMKRNDTDLKNIPNLVMAVCTLHNLCETAGEGFDEALLVDVAEGLTNQPNQDEANHMNDAEEIRNALKQHVCANPL</sequence>
<dbReference type="RefSeq" id="XP_038053730.1">
    <property type="nucleotide sequence ID" value="XM_038197802.1"/>
</dbReference>
<dbReference type="OMA" id="HNICEDF"/>
<keyword evidence="4" id="KW-0540">Nuclease</keyword>
<keyword evidence="5" id="KW-0479">Metal-binding</keyword>
<dbReference type="GO" id="GO:0016787">
    <property type="term" value="F:hydrolase activity"/>
    <property type="evidence" value="ECO:0007669"/>
    <property type="project" value="UniProtKB-KW"/>
</dbReference>
<dbReference type="InterPro" id="IPR045249">
    <property type="entry name" value="HARBI1-like"/>
</dbReference>